<comment type="caution">
    <text evidence="4">The sequence shown here is derived from an EMBL/GenBank/DDBJ whole genome shotgun (WGS) entry which is preliminary data.</text>
</comment>
<proteinExistence type="inferred from homology"/>
<dbReference type="Proteomes" id="UP000261285">
    <property type="component" value="Unassembled WGS sequence"/>
</dbReference>
<dbReference type="Gene3D" id="3.40.50.2020">
    <property type="match status" value="1"/>
</dbReference>
<evidence type="ECO:0000313" key="4">
    <source>
        <dbReference type="EMBL" id="RGO35302.1"/>
    </source>
</evidence>
<dbReference type="Pfam" id="PF18912">
    <property type="entry name" value="DZR_2"/>
    <property type="match status" value="1"/>
</dbReference>
<comment type="similarity">
    <text evidence="1">Belongs to the ComF/GntX family.</text>
</comment>
<dbReference type="InterPro" id="IPR051910">
    <property type="entry name" value="ComF/GntX_DNA_util-trans"/>
</dbReference>
<name>A0A3E5GJW7_9FIRM</name>
<dbReference type="EMBL" id="QSVN01000001">
    <property type="protein sequence ID" value="RGO35302.1"/>
    <property type="molecule type" value="Genomic_DNA"/>
</dbReference>
<organism evidence="4 5">
    <name type="scientific">Dorea longicatena</name>
    <dbReference type="NCBI Taxonomy" id="88431"/>
    <lineage>
        <taxon>Bacteria</taxon>
        <taxon>Bacillati</taxon>
        <taxon>Bacillota</taxon>
        <taxon>Clostridia</taxon>
        <taxon>Lachnospirales</taxon>
        <taxon>Lachnospiraceae</taxon>
        <taxon>Dorea</taxon>
    </lineage>
</organism>
<dbReference type="CDD" id="cd06223">
    <property type="entry name" value="PRTases_typeI"/>
    <property type="match status" value="1"/>
</dbReference>
<sequence>MNKSIIQDIKENIIVLFWPETCPFCQKVCKEGICTECRERLEFLRIREPRCMQCGKQIRSMEKEYCYDCMHTHHYYEQGLSLWNHKAPVNQSIYQFKYHNQRRYGELYSQELVKNFQKEIRRWNPDVIIPVPLHRARRRKRGYNQAQILAENLGKMLCIPVDSKSLARRKKTSPQKKLGHNERKKNLKNAFAVTSAFRPVRKVLLVDDIYTTGNTLDAAAKALKEKGVEKVYFLTISIGQGY</sequence>
<evidence type="ECO:0000256" key="1">
    <source>
        <dbReference type="ARBA" id="ARBA00008007"/>
    </source>
</evidence>
<accession>A0A3E5GJW7</accession>
<evidence type="ECO:0000313" key="5">
    <source>
        <dbReference type="Proteomes" id="UP000261285"/>
    </source>
</evidence>
<feature type="domain" description="Double zinc ribbon" evidence="3">
    <location>
        <begin position="15"/>
        <end position="70"/>
    </location>
</feature>
<evidence type="ECO:0000259" key="2">
    <source>
        <dbReference type="Pfam" id="PF00156"/>
    </source>
</evidence>
<feature type="domain" description="Phosphoribosyltransferase" evidence="2">
    <location>
        <begin position="117"/>
        <end position="234"/>
    </location>
</feature>
<protein>
    <submittedName>
        <fullName evidence="4">ComF family protein</fullName>
    </submittedName>
</protein>
<dbReference type="InterPro" id="IPR029057">
    <property type="entry name" value="PRTase-like"/>
</dbReference>
<dbReference type="Pfam" id="PF00156">
    <property type="entry name" value="Pribosyltran"/>
    <property type="match status" value="1"/>
</dbReference>
<dbReference type="InterPro" id="IPR000836">
    <property type="entry name" value="PRTase_dom"/>
</dbReference>
<dbReference type="SUPFAM" id="SSF53271">
    <property type="entry name" value="PRTase-like"/>
    <property type="match status" value="1"/>
</dbReference>
<dbReference type="InterPro" id="IPR044005">
    <property type="entry name" value="DZR_2"/>
</dbReference>
<gene>
    <name evidence="4" type="ORF">DXB16_01720</name>
</gene>
<dbReference type="PANTHER" id="PTHR47505:SF1">
    <property type="entry name" value="DNA UTILIZATION PROTEIN YHGH"/>
    <property type="match status" value="1"/>
</dbReference>
<dbReference type="AlphaFoldDB" id="A0A3E5GJW7"/>
<dbReference type="PANTHER" id="PTHR47505">
    <property type="entry name" value="DNA UTILIZATION PROTEIN YHGH"/>
    <property type="match status" value="1"/>
</dbReference>
<evidence type="ECO:0000259" key="3">
    <source>
        <dbReference type="Pfam" id="PF18912"/>
    </source>
</evidence>
<dbReference type="RefSeq" id="WP_117597162.1">
    <property type="nucleotide sequence ID" value="NZ_CABMEZ010000001.1"/>
</dbReference>
<reference evidence="4 5" key="1">
    <citation type="submission" date="2018-08" db="EMBL/GenBank/DDBJ databases">
        <title>A genome reference for cultivated species of the human gut microbiota.</title>
        <authorList>
            <person name="Zou Y."/>
            <person name="Xue W."/>
            <person name="Luo G."/>
        </authorList>
    </citation>
    <scope>NUCLEOTIDE SEQUENCE [LARGE SCALE GENOMIC DNA]</scope>
    <source>
        <strain evidence="4 5">OM02-16</strain>
    </source>
</reference>